<feature type="binding site" evidence="4">
    <location>
        <position position="64"/>
    </location>
    <ligand>
        <name>FAD</name>
        <dbReference type="ChEBI" id="CHEBI:57692"/>
    </ligand>
</feature>
<reference evidence="7" key="1">
    <citation type="submission" date="2021-04" db="EMBL/GenBank/DDBJ databases">
        <title>The complete genome sequence of Caulobacter sp. S6.</title>
        <authorList>
            <person name="Tang Y."/>
            <person name="Ouyang W."/>
            <person name="Liu Q."/>
            <person name="Huang B."/>
            <person name="Guo Z."/>
            <person name="Lei P."/>
        </authorList>
    </citation>
    <scope>NUCLEOTIDE SEQUENCE</scope>
    <source>
        <strain evidence="7">S6</strain>
    </source>
</reference>
<proteinExistence type="inferred from homology"/>
<dbReference type="Pfam" id="PF01593">
    <property type="entry name" value="Amino_oxidase"/>
    <property type="match status" value="1"/>
</dbReference>
<name>A0A975G375_9CAUL</name>
<dbReference type="InterPro" id="IPR036188">
    <property type="entry name" value="FAD/NAD-bd_sf"/>
</dbReference>
<dbReference type="InterPro" id="IPR050703">
    <property type="entry name" value="Flavin_MAO"/>
</dbReference>
<dbReference type="PRINTS" id="PR00757">
    <property type="entry name" value="AMINEOXDASEF"/>
</dbReference>
<dbReference type="Gene3D" id="3.90.660.10">
    <property type="match status" value="1"/>
</dbReference>
<dbReference type="InterPro" id="IPR001613">
    <property type="entry name" value="Flavin_amine_oxidase"/>
</dbReference>
<keyword evidence="8" id="KW-1185">Reference proteome</keyword>
<evidence type="ECO:0000259" key="6">
    <source>
        <dbReference type="Pfam" id="PF01593"/>
    </source>
</evidence>
<feature type="chain" id="PRO_5037676671" evidence="5">
    <location>
        <begin position="38"/>
        <end position="483"/>
    </location>
</feature>
<dbReference type="InterPro" id="IPR002937">
    <property type="entry name" value="Amino_oxidase"/>
</dbReference>
<dbReference type="PROSITE" id="PS51318">
    <property type="entry name" value="TAT"/>
    <property type="match status" value="1"/>
</dbReference>
<feature type="binding site" evidence="4">
    <location>
        <begin position="83"/>
        <end position="84"/>
    </location>
    <ligand>
        <name>FAD</name>
        <dbReference type="ChEBI" id="CHEBI:57692"/>
    </ligand>
</feature>
<evidence type="ECO:0000256" key="4">
    <source>
        <dbReference type="PIRSR" id="PIRSR601613-1"/>
    </source>
</evidence>
<organism evidence="7 8">
    <name type="scientific">Phenylobacterium montanum</name>
    <dbReference type="NCBI Taxonomy" id="2823693"/>
    <lineage>
        <taxon>Bacteria</taxon>
        <taxon>Pseudomonadati</taxon>
        <taxon>Pseudomonadota</taxon>
        <taxon>Alphaproteobacteria</taxon>
        <taxon>Caulobacterales</taxon>
        <taxon>Caulobacteraceae</taxon>
        <taxon>Phenylobacterium</taxon>
    </lineage>
</organism>
<evidence type="ECO:0000256" key="5">
    <source>
        <dbReference type="SAM" id="SignalP"/>
    </source>
</evidence>
<feature type="binding site" evidence="4">
    <location>
        <position position="380"/>
    </location>
    <ligand>
        <name>substrate</name>
    </ligand>
</feature>
<dbReference type="Gene3D" id="3.50.50.60">
    <property type="entry name" value="FAD/NAD(P)-binding domain"/>
    <property type="match status" value="1"/>
</dbReference>
<feature type="domain" description="Amine oxidase" evidence="6">
    <location>
        <begin position="63"/>
        <end position="478"/>
    </location>
</feature>
<dbReference type="RefSeq" id="WP_211940356.1">
    <property type="nucleotide sequence ID" value="NZ_CP073078.1"/>
</dbReference>
<dbReference type="Proteomes" id="UP000676409">
    <property type="component" value="Chromosome"/>
</dbReference>
<dbReference type="InterPro" id="IPR006311">
    <property type="entry name" value="TAT_signal"/>
</dbReference>
<dbReference type="AlphaFoldDB" id="A0A975G375"/>
<feature type="binding site" evidence="4">
    <location>
        <position position="279"/>
    </location>
    <ligand>
        <name>FAD</name>
        <dbReference type="ChEBI" id="CHEBI:57692"/>
    </ligand>
</feature>
<sequence>MSSKDRVTRNNVSRRLFMGQAAMTTAGAGLLAAPAVAAETTGAHKARRARQTDYDVIVVGGGFSGVTASRDLQKNGLKTLLLEAKSRLGGRTFDTQFRGHHIELGGTWVHWTQPAVWSEITRYGMAVEETPGAVPEQAVVVDGAGRTAFEVTSRIEEIATGVGAYFAEAATVWDRPYDSKHCWAQIASRDAMTAADRLKAVSLTPLQRGFVVPVVESMAHCPIDQASYVEMMRWYALGLNSWGVTLDAVARYKLIDGTGALARRIAADGKVEIRLGSSVRRIEQVRDGVIVTPRSGKPVTARAVVLALPPRVLKTIEFAPALSDGKLAASRSGYTPSGIKVYAEVKGRLGKVQWAASGTQGPGTFFTYKELDNSTLIVGFSPRADAFDGNDEAAVQAVLRQFDPNLEVLGCTSYAWGKDPFALGTFSGFAPGGMTKYFDELARPEGRIYMAGGDVGDNGWRNFIDGAIARGAIIARQVSEVLI</sequence>
<feature type="signal peptide" evidence="5">
    <location>
        <begin position="1"/>
        <end position="37"/>
    </location>
</feature>
<evidence type="ECO:0000313" key="8">
    <source>
        <dbReference type="Proteomes" id="UP000676409"/>
    </source>
</evidence>
<dbReference type="KEGG" id="caul:KCG34_10785"/>
<evidence type="ECO:0000256" key="1">
    <source>
        <dbReference type="ARBA" id="ARBA00001974"/>
    </source>
</evidence>
<comment type="cofactor">
    <cofactor evidence="1">
        <name>FAD</name>
        <dbReference type="ChEBI" id="CHEBI:57692"/>
    </cofactor>
</comment>
<dbReference type="PANTHER" id="PTHR43563">
    <property type="entry name" value="AMINE OXIDASE"/>
    <property type="match status" value="1"/>
</dbReference>
<evidence type="ECO:0000256" key="2">
    <source>
        <dbReference type="ARBA" id="ARBA00005995"/>
    </source>
</evidence>
<gene>
    <name evidence="7" type="ORF">KCG34_10785</name>
</gene>
<keyword evidence="3" id="KW-0560">Oxidoreductase</keyword>
<evidence type="ECO:0000256" key="3">
    <source>
        <dbReference type="ARBA" id="ARBA00023002"/>
    </source>
</evidence>
<protein>
    <submittedName>
        <fullName evidence="7">FAD-dependent oxidoreductase</fullName>
    </submittedName>
</protein>
<dbReference type="SUPFAM" id="SSF51905">
    <property type="entry name" value="FAD/NAD(P)-binding domain"/>
    <property type="match status" value="1"/>
</dbReference>
<dbReference type="PANTHER" id="PTHR43563:SF1">
    <property type="entry name" value="AMINE OXIDASE [FLAVIN-CONTAINING] B"/>
    <property type="match status" value="1"/>
</dbReference>
<dbReference type="Gene3D" id="1.10.405.10">
    <property type="entry name" value="Guanine Nucleotide Dissociation Inhibitor, domain 1"/>
    <property type="match status" value="1"/>
</dbReference>
<comment type="similarity">
    <text evidence="2">Belongs to the flavin monoamine oxidase family.</text>
</comment>
<dbReference type="EMBL" id="CP073078">
    <property type="protein sequence ID" value="QUD90305.1"/>
    <property type="molecule type" value="Genomic_DNA"/>
</dbReference>
<dbReference type="GO" id="GO:0016491">
    <property type="term" value="F:oxidoreductase activity"/>
    <property type="evidence" value="ECO:0007669"/>
    <property type="project" value="UniProtKB-KW"/>
</dbReference>
<accession>A0A975G375</accession>
<keyword evidence="5" id="KW-0732">Signal</keyword>
<evidence type="ECO:0000313" key="7">
    <source>
        <dbReference type="EMBL" id="QUD90305.1"/>
    </source>
</evidence>